<organism evidence="2 3">
    <name type="scientific">Belliella filtrata</name>
    <dbReference type="NCBI Taxonomy" id="2923435"/>
    <lineage>
        <taxon>Bacteria</taxon>
        <taxon>Pseudomonadati</taxon>
        <taxon>Bacteroidota</taxon>
        <taxon>Cytophagia</taxon>
        <taxon>Cytophagales</taxon>
        <taxon>Cyclobacteriaceae</taxon>
        <taxon>Belliella</taxon>
    </lineage>
</organism>
<dbReference type="RefSeq" id="WP_241347814.1">
    <property type="nucleotide sequence ID" value="NZ_JAKZGP010000017.1"/>
</dbReference>
<name>A0ABS9UZG9_9BACT</name>
<evidence type="ECO:0000259" key="1">
    <source>
        <dbReference type="PROSITE" id="PS50042"/>
    </source>
</evidence>
<dbReference type="InterPro" id="IPR018490">
    <property type="entry name" value="cNMP-bd_dom_sf"/>
</dbReference>
<dbReference type="InterPro" id="IPR000595">
    <property type="entry name" value="cNMP-bd_dom"/>
</dbReference>
<protein>
    <submittedName>
        <fullName evidence="2">Crp/Fnr family transcriptional regulator</fullName>
    </submittedName>
</protein>
<dbReference type="Pfam" id="PF00027">
    <property type="entry name" value="cNMP_binding"/>
    <property type="match status" value="1"/>
</dbReference>
<evidence type="ECO:0000313" key="3">
    <source>
        <dbReference type="Proteomes" id="UP001165489"/>
    </source>
</evidence>
<dbReference type="SUPFAM" id="SSF51206">
    <property type="entry name" value="cAMP-binding domain-like"/>
    <property type="match status" value="1"/>
</dbReference>
<comment type="caution">
    <text evidence="2">The sequence shown here is derived from an EMBL/GenBank/DDBJ whole genome shotgun (WGS) entry which is preliminary data.</text>
</comment>
<dbReference type="PROSITE" id="PS50042">
    <property type="entry name" value="CNMP_BINDING_3"/>
    <property type="match status" value="1"/>
</dbReference>
<reference evidence="2" key="1">
    <citation type="submission" date="2022-03" db="EMBL/GenBank/DDBJ databases">
        <title>De novo assembled genomes of Belliella spp. (Cyclobacteriaceae) strains.</title>
        <authorList>
            <person name="Szabo A."/>
            <person name="Korponai K."/>
            <person name="Felfoldi T."/>
        </authorList>
    </citation>
    <scope>NUCLEOTIDE SEQUENCE</scope>
    <source>
        <strain evidence="2">DSM 111904</strain>
    </source>
</reference>
<dbReference type="Proteomes" id="UP001165489">
    <property type="component" value="Unassembled WGS sequence"/>
</dbReference>
<dbReference type="EMBL" id="JAKZGP010000017">
    <property type="protein sequence ID" value="MCH7409468.1"/>
    <property type="molecule type" value="Genomic_DNA"/>
</dbReference>
<feature type="domain" description="Cyclic nucleotide-binding" evidence="1">
    <location>
        <begin position="15"/>
        <end position="61"/>
    </location>
</feature>
<proteinExistence type="predicted"/>
<dbReference type="CDD" id="cd00038">
    <property type="entry name" value="CAP_ED"/>
    <property type="match status" value="1"/>
</dbReference>
<dbReference type="InterPro" id="IPR014710">
    <property type="entry name" value="RmlC-like_jellyroll"/>
</dbReference>
<accession>A0ABS9UZG9</accession>
<gene>
    <name evidence="2" type="ORF">MM239_08685</name>
</gene>
<evidence type="ECO:0000313" key="2">
    <source>
        <dbReference type="EMBL" id="MCH7409468.1"/>
    </source>
</evidence>
<dbReference type="Gene3D" id="2.60.120.10">
    <property type="entry name" value="Jelly Rolls"/>
    <property type="match status" value="1"/>
</dbReference>
<keyword evidence="3" id="KW-1185">Reference proteome</keyword>
<sequence>MKIPAFLFSIKLLDSIRPLSDELKAYLQKAMYVRNFKKGETISEAGTYCNQMYVIKSGLVRGYFVSNNKEITTWISCENELVTSISGFFQNKPCRENIETLEEVKAEVLDFSDLKYCLKHFPEMIEINRILLEQYYIHAEERAFIARIPGAVERYNYFAKSGNRHLLQRVPHKHLASLLGMRPETFSRIIKLA</sequence>